<reference evidence="2 3" key="1">
    <citation type="submission" date="2017-04" db="EMBL/GenBank/DDBJ databases">
        <title>Compelte genome sequence of WV33.</title>
        <authorList>
            <person name="Lee P.C."/>
        </authorList>
    </citation>
    <scope>NUCLEOTIDE SEQUENCE [LARGE SCALE GENOMIC DNA]</scope>
    <source>
        <strain evidence="2 3">WV33</strain>
    </source>
</reference>
<dbReference type="RefSeq" id="WP_108740532.1">
    <property type="nucleotide sequence ID" value="NZ_CP020918.1"/>
</dbReference>
<dbReference type="KEGG" id="ffa:FFWV33_08640"/>
<dbReference type="EMBL" id="CP020918">
    <property type="protein sequence ID" value="AWG21594.1"/>
    <property type="molecule type" value="Genomic_DNA"/>
</dbReference>
<evidence type="ECO:0000256" key="1">
    <source>
        <dbReference type="SAM" id="SignalP"/>
    </source>
</evidence>
<evidence type="ECO:0000313" key="2">
    <source>
        <dbReference type="EMBL" id="AWG21594.1"/>
    </source>
</evidence>
<keyword evidence="3" id="KW-1185">Reference proteome</keyword>
<accession>A0A2S1LCY7</accession>
<feature type="chain" id="PRO_5015539952" evidence="1">
    <location>
        <begin position="20"/>
        <end position="106"/>
    </location>
</feature>
<evidence type="ECO:0000313" key="3">
    <source>
        <dbReference type="Proteomes" id="UP000244527"/>
    </source>
</evidence>
<name>A0A2S1LCY7_9FLAO</name>
<proteinExistence type="predicted"/>
<dbReference type="Proteomes" id="UP000244527">
    <property type="component" value="Chromosome"/>
</dbReference>
<protein>
    <submittedName>
        <fullName evidence="2">Uncharacterized protein</fullName>
    </submittedName>
</protein>
<dbReference type="AlphaFoldDB" id="A0A2S1LCY7"/>
<keyword evidence="1" id="KW-0732">Signal</keyword>
<sequence>MKKIIALVAICLFTINMSAQEKKCCAKKEDCAKNMTAKEVAACKAKCKAEGKTCDATTASAKAHANMTPKEIEACKAKCKAEGKTCDVAVTKVKKVAKKECCAKKA</sequence>
<organism evidence="2 3">
    <name type="scientific">Flavobacterium faecale</name>
    <dbReference type="NCBI Taxonomy" id="1355330"/>
    <lineage>
        <taxon>Bacteria</taxon>
        <taxon>Pseudomonadati</taxon>
        <taxon>Bacteroidota</taxon>
        <taxon>Flavobacteriia</taxon>
        <taxon>Flavobacteriales</taxon>
        <taxon>Flavobacteriaceae</taxon>
        <taxon>Flavobacterium</taxon>
    </lineage>
</organism>
<gene>
    <name evidence="2" type="ORF">FFWV33_08640</name>
</gene>
<feature type="signal peptide" evidence="1">
    <location>
        <begin position="1"/>
        <end position="19"/>
    </location>
</feature>